<evidence type="ECO:0000313" key="2">
    <source>
        <dbReference type="EMBL" id="KAJ7010836.1"/>
    </source>
</evidence>
<proteinExistence type="predicted"/>
<sequence>MLSKAEMEDIKLEDKSHQKFELNSELEEDGAEKTNSGHRSLMSQNDASDELFDVPDSGEVIDFDHLENGWFPEVSQE</sequence>
<protein>
    <submittedName>
        <fullName evidence="2">Uncharacterized protein</fullName>
    </submittedName>
</protein>
<dbReference type="EMBL" id="JAQIZT010000001">
    <property type="protein sequence ID" value="KAJ7010836.1"/>
    <property type="molecule type" value="Genomic_DNA"/>
</dbReference>
<comment type="caution">
    <text evidence="2">The sequence shown here is derived from an EMBL/GenBank/DDBJ whole genome shotgun (WGS) entry which is preliminary data.</text>
</comment>
<organism evidence="2 3">
    <name type="scientific">Populus alba x Populus x berolinensis</name>
    <dbReference type="NCBI Taxonomy" id="444605"/>
    <lineage>
        <taxon>Eukaryota</taxon>
        <taxon>Viridiplantae</taxon>
        <taxon>Streptophyta</taxon>
        <taxon>Embryophyta</taxon>
        <taxon>Tracheophyta</taxon>
        <taxon>Spermatophyta</taxon>
        <taxon>Magnoliopsida</taxon>
        <taxon>eudicotyledons</taxon>
        <taxon>Gunneridae</taxon>
        <taxon>Pentapetalae</taxon>
        <taxon>rosids</taxon>
        <taxon>fabids</taxon>
        <taxon>Malpighiales</taxon>
        <taxon>Salicaceae</taxon>
        <taxon>Saliceae</taxon>
        <taxon>Populus</taxon>
    </lineage>
</organism>
<name>A0AAD6WGD5_9ROSI</name>
<dbReference type="AlphaFoldDB" id="A0AAD6WGD5"/>
<accession>A0AAD6WGD5</accession>
<reference evidence="2 3" key="1">
    <citation type="journal article" date="2023" name="Mol. Ecol. Resour.">
        <title>Chromosome-level genome assembly of a triploid poplar Populus alba 'Berolinensis'.</title>
        <authorList>
            <person name="Chen S."/>
            <person name="Yu Y."/>
            <person name="Wang X."/>
            <person name="Wang S."/>
            <person name="Zhang T."/>
            <person name="Zhou Y."/>
            <person name="He R."/>
            <person name="Meng N."/>
            <person name="Wang Y."/>
            <person name="Liu W."/>
            <person name="Liu Z."/>
            <person name="Liu J."/>
            <person name="Guo Q."/>
            <person name="Huang H."/>
            <person name="Sederoff R.R."/>
            <person name="Wang G."/>
            <person name="Qu G."/>
            <person name="Chen S."/>
        </authorList>
    </citation>
    <scope>NUCLEOTIDE SEQUENCE [LARGE SCALE GENOMIC DNA]</scope>
    <source>
        <strain evidence="2">SC-2020</strain>
    </source>
</reference>
<gene>
    <name evidence="2" type="ORF">NC653_001331</name>
</gene>
<dbReference type="Proteomes" id="UP001164929">
    <property type="component" value="Chromosome 1"/>
</dbReference>
<feature type="compositionally biased region" description="Polar residues" evidence="1">
    <location>
        <begin position="33"/>
        <end position="46"/>
    </location>
</feature>
<evidence type="ECO:0000256" key="1">
    <source>
        <dbReference type="SAM" id="MobiDB-lite"/>
    </source>
</evidence>
<feature type="compositionally biased region" description="Basic and acidic residues" evidence="1">
    <location>
        <begin position="1"/>
        <end position="22"/>
    </location>
</feature>
<evidence type="ECO:0000313" key="3">
    <source>
        <dbReference type="Proteomes" id="UP001164929"/>
    </source>
</evidence>
<keyword evidence="3" id="KW-1185">Reference proteome</keyword>
<feature type="region of interest" description="Disordered" evidence="1">
    <location>
        <begin position="1"/>
        <end position="58"/>
    </location>
</feature>